<dbReference type="PROSITE" id="PS50297">
    <property type="entry name" value="ANK_REP_REGION"/>
    <property type="match status" value="5"/>
</dbReference>
<keyword evidence="2 3" id="KW-0040">ANK repeat</keyword>
<feature type="repeat" description="ANK" evidence="3">
    <location>
        <begin position="751"/>
        <end position="779"/>
    </location>
</feature>
<feature type="repeat" description="ANK" evidence="3">
    <location>
        <begin position="785"/>
        <end position="817"/>
    </location>
</feature>
<feature type="repeat" description="ANK" evidence="3">
    <location>
        <begin position="819"/>
        <end position="851"/>
    </location>
</feature>
<dbReference type="PROSITE" id="PS50088">
    <property type="entry name" value="ANK_REPEAT"/>
    <property type="match status" value="5"/>
</dbReference>
<protein>
    <submittedName>
        <fullName evidence="5">Ankyrin repeat domain-containing protein</fullName>
    </submittedName>
</protein>
<feature type="region of interest" description="Disordered" evidence="4">
    <location>
        <begin position="135"/>
        <end position="163"/>
    </location>
</feature>
<evidence type="ECO:0000256" key="3">
    <source>
        <dbReference type="PROSITE-ProRule" id="PRU00023"/>
    </source>
</evidence>
<sequence length="951" mass="106655">MAKLSFEQFMTLRRPEPEHRRALRDALRKTFRTKIRWRKIHAQLFNWHKIKRSEDDFAIFGSNIAREDPHVNDHIALLIIYWMHQDNTFFHDKERLREQASMIAQAIWGRAPEEEFANFEREQLEREKLRRAAKIEHANSRKSSAPLPKPGDQNAPISTPSAPFEWPPYVSEADARSPDAHEGIWLNPFNHYSIPFSHRQTEKARLDAFMKDDRPFLICALVASSGAGKTRLVSEWMRPYVPVDGNDTDWDAGFVRSRDPSSWKEWEITRKTLIVIDYTYGYERVMRAIAEKCLRHGGPKVRVLVVDHVYPDILHDDFFWGSSFTDQKRIDGHKSRVLYEASPIEIKAEKQDSRFIREIIATAARTEAREFSPDDAAIVAAEKILDRMSGSTRAGSPDAVRHPLFAALLGQAIRDSKRDISKWSRRDLIRHYFDRRTRLPWVQSDDNPHAATIGIWVGAYVSIATLLRGVDFSDLEENLPRKILSDRSPIRLSHVAAQSANRIVSSSDLEILKPFEPDILGENSLIFFLQEVKNDDDLLASFINMIYSIFMNDDEEKCALNFIETIQRLTRNLLNDDRALSEVRSAWSTLLHFLDPERFPTDSLLRHAVSVSGADVVRQGRGSLEAKLINRFADRVNVADLHTASAGPLWRQSCTALVIHYDWQASKGRLKTGDVDILFASLARFKDKSETRWPALMLAASEGCLDSAKVNQGMTVDGWTALMAACAAGHTDTAALLLDRGGKVNQGATDDGRTALMGACQGGHTETAALLLNRGGEVNQGMTDTGWTALMGACTRDHTKTAELLLDRGAKVNQSTTDDGRTALMVACAGGHTETAALLLHRDAEVNQGTTDNGWTALMAACEAGRTETAALLLNWGADPDIASADNGLTALIMACQAKNHQLAMNILNKSSRSINNSMNDGMHALFISAYIGDLKMINLIISYDMDIDKI</sequence>
<feature type="repeat" description="ANK" evidence="3">
    <location>
        <begin position="853"/>
        <end position="885"/>
    </location>
</feature>
<dbReference type="Pfam" id="PF12796">
    <property type="entry name" value="Ank_2"/>
    <property type="match status" value="3"/>
</dbReference>
<dbReference type="Gene3D" id="1.25.40.20">
    <property type="entry name" value="Ankyrin repeat-containing domain"/>
    <property type="match status" value="2"/>
</dbReference>
<keyword evidence="6" id="KW-1185">Reference proteome</keyword>
<dbReference type="PANTHER" id="PTHR24166">
    <property type="entry name" value="ROLLING PEBBLES, ISOFORM B"/>
    <property type="match status" value="1"/>
</dbReference>
<dbReference type="InterPro" id="IPR050889">
    <property type="entry name" value="Dendritic_Spine_Reg/Scaffold"/>
</dbReference>
<evidence type="ECO:0000256" key="2">
    <source>
        <dbReference type="ARBA" id="ARBA00023043"/>
    </source>
</evidence>
<evidence type="ECO:0000313" key="5">
    <source>
        <dbReference type="EMBL" id="MCK0197425.1"/>
    </source>
</evidence>
<dbReference type="InterPro" id="IPR002110">
    <property type="entry name" value="Ankyrin_rpt"/>
</dbReference>
<evidence type="ECO:0000256" key="4">
    <source>
        <dbReference type="SAM" id="MobiDB-lite"/>
    </source>
</evidence>
<dbReference type="InterPro" id="IPR036770">
    <property type="entry name" value="Ankyrin_rpt-contain_sf"/>
</dbReference>
<proteinExistence type="predicted"/>
<reference evidence="5 6" key="1">
    <citation type="submission" date="2022-04" db="EMBL/GenBank/DDBJ databases">
        <authorList>
            <person name="Grouzdev D.S."/>
            <person name="Pantiukh K.S."/>
            <person name="Krutkina M.S."/>
        </authorList>
    </citation>
    <scope>NUCLEOTIDE SEQUENCE [LARGE SCALE GENOMIC DNA]</scope>
    <source>
        <strain evidence="5 6">6x-1</strain>
    </source>
</reference>
<dbReference type="EMBL" id="JALKCH010000006">
    <property type="protein sequence ID" value="MCK0197425.1"/>
    <property type="molecule type" value="Genomic_DNA"/>
</dbReference>
<evidence type="ECO:0000313" key="6">
    <source>
        <dbReference type="Proteomes" id="UP001203284"/>
    </source>
</evidence>
<dbReference type="RefSeq" id="WP_247029171.1">
    <property type="nucleotide sequence ID" value="NZ_JALKCH010000006.1"/>
</dbReference>
<gene>
    <name evidence="5" type="ORF">MWN34_10920</name>
</gene>
<organism evidence="5 6">
    <name type="scientific">Ancylobacter crimeensis</name>
    <dbReference type="NCBI Taxonomy" id="2579147"/>
    <lineage>
        <taxon>Bacteria</taxon>
        <taxon>Pseudomonadati</taxon>
        <taxon>Pseudomonadota</taxon>
        <taxon>Alphaproteobacteria</taxon>
        <taxon>Hyphomicrobiales</taxon>
        <taxon>Xanthobacteraceae</taxon>
        <taxon>Ancylobacter</taxon>
    </lineage>
</organism>
<dbReference type="SUPFAM" id="SSF48403">
    <property type="entry name" value="Ankyrin repeat"/>
    <property type="match status" value="1"/>
</dbReference>
<comment type="caution">
    <text evidence="5">The sequence shown here is derived from an EMBL/GenBank/DDBJ whole genome shotgun (WGS) entry which is preliminary data.</text>
</comment>
<keyword evidence="1" id="KW-0677">Repeat</keyword>
<dbReference type="SMART" id="SM00248">
    <property type="entry name" value="ANK"/>
    <property type="match status" value="7"/>
</dbReference>
<name>A0ABT0DBT6_9HYPH</name>
<accession>A0ABT0DBT6</accession>
<dbReference type="PANTHER" id="PTHR24166:SF48">
    <property type="entry name" value="PROTEIN VAPYRIN"/>
    <property type="match status" value="1"/>
</dbReference>
<feature type="repeat" description="ANK" evidence="3">
    <location>
        <begin position="717"/>
        <end position="749"/>
    </location>
</feature>
<dbReference type="Proteomes" id="UP001203284">
    <property type="component" value="Unassembled WGS sequence"/>
</dbReference>
<evidence type="ECO:0000256" key="1">
    <source>
        <dbReference type="ARBA" id="ARBA00022737"/>
    </source>
</evidence>